<dbReference type="EMBL" id="QICS01000006">
    <property type="protein sequence ID" value="PXV89355.1"/>
    <property type="molecule type" value="Genomic_DNA"/>
</dbReference>
<dbReference type="InterPro" id="IPR012904">
    <property type="entry name" value="OGG_N"/>
</dbReference>
<dbReference type="InterPro" id="IPR023170">
    <property type="entry name" value="HhH_base_excis_C"/>
</dbReference>
<keyword evidence="6 11" id="KW-0456">Lyase</keyword>
<evidence type="ECO:0000256" key="6">
    <source>
        <dbReference type="ARBA" id="ARBA00023239"/>
    </source>
</evidence>
<reference evidence="11 14" key="2">
    <citation type="submission" date="2018-05" db="EMBL/GenBank/DDBJ databases">
        <title>Genomic Encyclopedia of Type Strains, Phase IV (KMG-IV): sequencing the most valuable type-strain genomes for metagenomic binning, comparative biology and taxonomic classification.</title>
        <authorList>
            <person name="Goeker M."/>
        </authorList>
    </citation>
    <scope>NUCLEOTIDE SEQUENCE [LARGE SCALE GENOMIC DNA]</scope>
    <source>
        <strain evidence="11 14">DSM 28816</strain>
    </source>
</reference>
<evidence type="ECO:0000313" key="12">
    <source>
        <dbReference type="EMBL" id="RDY30741.1"/>
    </source>
</evidence>
<organism evidence="11 14">
    <name type="scientific">Lachnotalea glycerini</name>
    <dbReference type="NCBI Taxonomy" id="1763509"/>
    <lineage>
        <taxon>Bacteria</taxon>
        <taxon>Bacillati</taxon>
        <taxon>Bacillota</taxon>
        <taxon>Clostridia</taxon>
        <taxon>Lachnospirales</taxon>
        <taxon>Lachnospiraceae</taxon>
        <taxon>Lachnotalea</taxon>
    </lineage>
</organism>
<dbReference type="GO" id="GO:0140078">
    <property type="term" value="F:class I DNA-(apurinic or apyrimidinic site) endonuclease activity"/>
    <property type="evidence" value="ECO:0007669"/>
    <property type="project" value="UniProtKB-EC"/>
</dbReference>
<dbReference type="Gene3D" id="3.30.310.260">
    <property type="match status" value="1"/>
</dbReference>
<protein>
    <recommendedName>
        <fullName evidence="2">DNA-(apurinic or apyrimidinic site) lyase</fullName>
        <ecNumber evidence="2">4.2.99.18</ecNumber>
    </recommendedName>
</protein>
<accession>A0A255IKM7</accession>
<dbReference type="InterPro" id="IPR011257">
    <property type="entry name" value="DNA_glycosylase"/>
</dbReference>
<dbReference type="Proteomes" id="UP000216411">
    <property type="component" value="Unassembled WGS sequence"/>
</dbReference>
<dbReference type="CDD" id="cd00056">
    <property type="entry name" value="ENDO3c"/>
    <property type="match status" value="1"/>
</dbReference>
<dbReference type="Gene3D" id="1.10.340.30">
    <property type="entry name" value="Hypothetical protein, domain 2"/>
    <property type="match status" value="1"/>
</dbReference>
<dbReference type="InterPro" id="IPR052054">
    <property type="entry name" value="Oxidative_DNA_repair_enzyme"/>
</dbReference>
<dbReference type="AlphaFoldDB" id="A0A255IKM7"/>
<proteinExistence type="inferred from homology"/>
<evidence type="ECO:0000313" key="11">
    <source>
        <dbReference type="EMBL" id="PXV89355.1"/>
    </source>
</evidence>
<evidence type="ECO:0000256" key="7">
    <source>
        <dbReference type="ARBA" id="ARBA00023268"/>
    </source>
</evidence>
<dbReference type="EC" id="4.2.99.18" evidence="2"/>
<dbReference type="GO" id="GO:0008534">
    <property type="term" value="F:oxidized purine nucleobase lesion DNA N-glycosylase activity"/>
    <property type="evidence" value="ECO:0007669"/>
    <property type="project" value="InterPro"/>
</dbReference>
<dbReference type="GO" id="GO:0006289">
    <property type="term" value="P:nucleotide-excision repair"/>
    <property type="evidence" value="ECO:0007669"/>
    <property type="project" value="InterPro"/>
</dbReference>
<evidence type="ECO:0000256" key="4">
    <source>
        <dbReference type="ARBA" id="ARBA00022801"/>
    </source>
</evidence>
<reference evidence="12 13" key="1">
    <citation type="journal article" date="2017" name="Genome Announc.">
        <title>Draft Genome Sequence of a Sporulating and Motile Strain of Lachnotalea glycerini Isolated from Water in Quebec City, Canada.</title>
        <authorList>
            <person name="Maheux A.F."/>
            <person name="Boudreau D.K."/>
            <person name="Berube E."/>
            <person name="Boissinot M."/>
            <person name="Raymond F."/>
            <person name="Brodeur S."/>
            <person name="Corbeil J."/>
            <person name="Isabel S."/>
            <person name="Omar R.F."/>
            <person name="Bergeron M.G."/>
        </authorList>
    </citation>
    <scope>NUCLEOTIDE SEQUENCE [LARGE SCALE GENOMIC DNA]</scope>
    <source>
        <strain evidence="12 13">CCRI-19302</strain>
    </source>
</reference>
<sequence length="297" mass="34864">MKIKQENNNIILEEVDSFDIEQILECGQCFHFDKLEEKEYVLVAKDHLLHIKQVGEKITFYDTDEHTFETVWRSYFDLDRDYSQIKNWLIENEKRVLNQNGALEQVIIEKSGIRILNQDFFETLISFIISQNKQIPHIKQIVNTLSIKYGEPAGEINAKEYYCFPTIEKLSKVSDSEMRLCKTGFRAPYILNACEKILDGTIKEESLLNCSFRQAREELMQIKGVGSKVASCVALFSLSKRDAFPIDVWIKRIMERIYFEKETPKSEIEQFADRIYGEYGGYAQQYLFYYARDLGLK</sequence>
<dbReference type="SMART" id="SM00478">
    <property type="entry name" value="ENDO3c"/>
    <property type="match status" value="1"/>
</dbReference>
<dbReference type="Proteomes" id="UP000247523">
    <property type="component" value="Unassembled WGS sequence"/>
</dbReference>
<evidence type="ECO:0000256" key="1">
    <source>
        <dbReference type="ARBA" id="ARBA00010679"/>
    </source>
</evidence>
<evidence type="ECO:0000313" key="13">
    <source>
        <dbReference type="Proteomes" id="UP000216411"/>
    </source>
</evidence>
<keyword evidence="7" id="KW-0511">Multifunctional enzyme</keyword>
<evidence type="ECO:0000256" key="9">
    <source>
        <dbReference type="ARBA" id="ARBA00044632"/>
    </source>
</evidence>
<dbReference type="Gene3D" id="1.10.1670.10">
    <property type="entry name" value="Helix-hairpin-Helix base-excision DNA repair enzymes (C-terminal)"/>
    <property type="match status" value="1"/>
</dbReference>
<dbReference type="OrthoDB" id="9798522at2"/>
<comment type="caution">
    <text evidence="11">The sequence shown here is derived from an EMBL/GenBank/DDBJ whole genome shotgun (WGS) entry which is preliminary data.</text>
</comment>
<dbReference type="GO" id="GO:0003684">
    <property type="term" value="F:damaged DNA binding"/>
    <property type="evidence" value="ECO:0007669"/>
    <property type="project" value="InterPro"/>
</dbReference>
<keyword evidence="3" id="KW-0227">DNA damage</keyword>
<evidence type="ECO:0000256" key="8">
    <source>
        <dbReference type="ARBA" id="ARBA00023295"/>
    </source>
</evidence>
<dbReference type="GO" id="GO:0006284">
    <property type="term" value="P:base-excision repair"/>
    <property type="evidence" value="ECO:0007669"/>
    <property type="project" value="InterPro"/>
</dbReference>
<evidence type="ECO:0000256" key="5">
    <source>
        <dbReference type="ARBA" id="ARBA00023204"/>
    </source>
</evidence>
<dbReference type="PANTHER" id="PTHR10242:SF2">
    <property type="entry name" value="N-GLYCOSYLASE_DNA LYASE"/>
    <property type="match status" value="1"/>
</dbReference>
<evidence type="ECO:0000313" key="14">
    <source>
        <dbReference type="Proteomes" id="UP000247523"/>
    </source>
</evidence>
<dbReference type="PANTHER" id="PTHR10242">
    <property type="entry name" value="8-OXOGUANINE DNA GLYCOSYLASE"/>
    <property type="match status" value="1"/>
</dbReference>
<keyword evidence="13" id="KW-1185">Reference proteome</keyword>
<evidence type="ECO:0000256" key="2">
    <source>
        <dbReference type="ARBA" id="ARBA00012720"/>
    </source>
</evidence>
<dbReference type="Pfam" id="PF00730">
    <property type="entry name" value="HhH-GPD"/>
    <property type="match status" value="1"/>
</dbReference>
<gene>
    <name evidence="11" type="ORF">C8E03_1062</name>
    <name evidence="12" type="ORF">CG710_013095</name>
</gene>
<keyword evidence="4" id="KW-0378">Hydrolase</keyword>
<feature type="domain" description="HhH-GPD" evidence="10">
    <location>
        <begin position="129"/>
        <end position="292"/>
    </location>
</feature>
<comment type="catalytic activity">
    <reaction evidence="9">
        <text>2'-deoxyribonucleotide-(2'-deoxyribose 5'-phosphate)-2'-deoxyribonucleotide-DNA = a 3'-end 2'-deoxyribonucleotide-(2,3-dehydro-2,3-deoxyribose 5'-phosphate)-DNA + a 5'-end 5'-phospho-2'-deoxyribonucleoside-DNA + H(+)</text>
        <dbReference type="Rhea" id="RHEA:66592"/>
        <dbReference type="Rhea" id="RHEA-COMP:13180"/>
        <dbReference type="Rhea" id="RHEA-COMP:16897"/>
        <dbReference type="Rhea" id="RHEA-COMP:17067"/>
        <dbReference type="ChEBI" id="CHEBI:15378"/>
        <dbReference type="ChEBI" id="CHEBI:136412"/>
        <dbReference type="ChEBI" id="CHEBI:157695"/>
        <dbReference type="ChEBI" id="CHEBI:167181"/>
        <dbReference type="EC" id="4.2.99.18"/>
    </reaction>
</comment>
<name>A0A255IKM7_9FIRM</name>
<dbReference type="RefSeq" id="WP_094376497.1">
    <property type="nucleotide sequence ID" value="NZ_NOKA02000029.1"/>
</dbReference>
<keyword evidence="8" id="KW-0326">Glycosidase</keyword>
<dbReference type="InterPro" id="IPR003265">
    <property type="entry name" value="HhH-GPD_domain"/>
</dbReference>
<evidence type="ECO:0000259" key="10">
    <source>
        <dbReference type="SMART" id="SM00478"/>
    </source>
</evidence>
<dbReference type="SUPFAM" id="SSF55945">
    <property type="entry name" value="TATA-box binding protein-like"/>
    <property type="match status" value="1"/>
</dbReference>
<comment type="similarity">
    <text evidence="1">Belongs to the type-1 OGG1 family.</text>
</comment>
<dbReference type="Pfam" id="PF07934">
    <property type="entry name" value="OGG_N"/>
    <property type="match status" value="1"/>
</dbReference>
<evidence type="ECO:0000256" key="3">
    <source>
        <dbReference type="ARBA" id="ARBA00022763"/>
    </source>
</evidence>
<dbReference type="SUPFAM" id="SSF48150">
    <property type="entry name" value="DNA-glycosylase"/>
    <property type="match status" value="1"/>
</dbReference>
<dbReference type="EMBL" id="NOKA02000029">
    <property type="protein sequence ID" value="RDY30741.1"/>
    <property type="molecule type" value="Genomic_DNA"/>
</dbReference>
<keyword evidence="5" id="KW-0234">DNA repair</keyword>
<reference evidence="12" key="3">
    <citation type="submission" date="2018-07" db="EMBL/GenBank/DDBJ databases">
        <authorList>
            <person name="Quirk P.G."/>
            <person name="Krulwich T.A."/>
        </authorList>
    </citation>
    <scope>NUCLEOTIDE SEQUENCE</scope>
    <source>
        <strain evidence="12">CCRI-19302</strain>
    </source>
</reference>